<feature type="region of interest" description="Disordered" evidence="2">
    <location>
        <begin position="1"/>
        <end position="550"/>
    </location>
</feature>
<dbReference type="GO" id="GO:0005096">
    <property type="term" value="F:GTPase activator activity"/>
    <property type="evidence" value="ECO:0007669"/>
    <property type="project" value="TreeGrafter"/>
</dbReference>
<dbReference type="SMART" id="SM00164">
    <property type="entry name" value="TBC"/>
    <property type="match status" value="1"/>
</dbReference>
<dbReference type="Gene3D" id="1.10.472.80">
    <property type="entry name" value="Ypt/Rab-GAP domain of gyp1p, domain 3"/>
    <property type="match status" value="1"/>
</dbReference>
<evidence type="ECO:0000256" key="2">
    <source>
        <dbReference type="SAM" id="MobiDB-lite"/>
    </source>
</evidence>
<dbReference type="PANTHER" id="PTHR47219:SF9">
    <property type="entry name" value="GTPASE ACTIVATING PROTEIN AND CENTROSOME-ASSOCIATED, ISOFORM B"/>
    <property type="match status" value="1"/>
</dbReference>
<dbReference type="GO" id="GO:0031267">
    <property type="term" value="F:small GTPase binding"/>
    <property type="evidence" value="ECO:0007669"/>
    <property type="project" value="TreeGrafter"/>
</dbReference>
<feature type="compositionally biased region" description="Basic and acidic residues" evidence="2">
    <location>
        <begin position="266"/>
        <end position="275"/>
    </location>
</feature>
<gene>
    <name evidence="4" type="ORF">A1Q1_07521</name>
</gene>
<dbReference type="RefSeq" id="XP_014182525.1">
    <property type="nucleotide sequence ID" value="XM_014327050.1"/>
</dbReference>
<sequence length="945" mass="102854">MGKKGGRKQKKGKTVPAQDAPLTDNAAESTVEVHDEIETPNQPGSPSLSTSAPLTDEPSRPSSPPAADVSESIVNPDAPAEAEERADDAASPTEGADIATGLSAVNLESQDGDIGMPQEEVVPVEASVHSVEPEDLEPEGGESVPASSHQNEPQSGDVGEAAEQANEPTTSGSKHETSLDSFKSVDIDTSEHAEAAIPAPLVESTSTSTHTNLDEFEEVDIGADQEHSPPVAAPSETAQPEEPESTETPSSARADSPADETTDTAGDIRNEDLPVERAATSTESEYHDTATAAERPTDLHPISTSDETEISDSTHHAAVPDVHVDLGTPVSADSKTPTALGPPFEESTSNASRRQLPPLSVAPGSNPSTPGEAPQISPMIRSTSMSSSRVGIISPRSAKGSPRVLMSPKFRSIDATHTDDEYDDDDGMEDMPMESVPFESIPLDGETEVKKGLSRQTSLGSSHSRNVSRDSNLPPPAARTSLASNGHARVDSRGVPIVSERPRTPVSRAASAAASAAATPRESPGASSAPAAPSPTGSPQVNPIPANANQQPTQALGVKGVNAFEKFVSRTRPAHLPPKDKSEDQAHLHEWENMMAQARQHDAEERKKQAARQAAREKRLLEVTPRWENMLNAKDFSPAKIRHDPAKRKLWFEGCPPRLRGKAWQLAIGNPLTMHKDAYKMYLKRSQRALEHGRFPADILAQLEEDLDHTLNTLHIFQRGSPMRDELKELICAWVVYRSDEALGYAPYINLLAAMFLLVLPADQAFFSLCNFLSRPMLRAFYSETTDEIAAFYRVFENLQADTFPRIFANCKNLGLKLPEAYFRSVLVEQVPFDCALRLWDQIVLDGDGYVFRAALAIFGFLEPRLYYPDREEIKSVLDGHNKASMLIQERERERAKLRGEVYDDHVDGTLSVFGLGEEPLFEWLANDTWQESRFERLVVRELPD</sequence>
<dbReference type="EMBL" id="ALBS01000059">
    <property type="protein sequence ID" value="EJT51340.1"/>
    <property type="molecule type" value="Genomic_DNA"/>
</dbReference>
<organism evidence="4 5">
    <name type="scientific">Trichosporon asahii var. asahii (strain ATCC 90039 / CBS 2479 / JCM 2466 / KCTC 7840 / NBRC 103889/ NCYC 2677 / UAMH 7654)</name>
    <name type="common">Yeast</name>
    <dbReference type="NCBI Taxonomy" id="1186058"/>
    <lineage>
        <taxon>Eukaryota</taxon>
        <taxon>Fungi</taxon>
        <taxon>Dikarya</taxon>
        <taxon>Basidiomycota</taxon>
        <taxon>Agaricomycotina</taxon>
        <taxon>Tremellomycetes</taxon>
        <taxon>Trichosporonales</taxon>
        <taxon>Trichosporonaceae</taxon>
        <taxon>Trichosporon</taxon>
    </lineage>
</organism>
<dbReference type="AlphaFoldDB" id="J4UI63"/>
<reference evidence="4 5" key="1">
    <citation type="journal article" date="2012" name="Eukaryot. Cell">
        <title>Draft genome sequence of CBS 2479, the standard type strain of Trichosporon asahii.</title>
        <authorList>
            <person name="Yang R.Y."/>
            <person name="Li H.T."/>
            <person name="Zhu H."/>
            <person name="Zhou G.P."/>
            <person name="Wang M."/>
            <person name="Wang L."/>
        </authorList>
    </citation>
    <scope>NUCLEOTIDE SEQUENCE [LARGE SCALE GENOMIC DNA]</scope>
    <source>
        <strain evidence="5">ATCC 90039 / CBS 2479 / JCM 2466 / KCTC 7840 / NCYC 2677 / UAMH 7654</strain>
    </source>
</reference>
<feature type="compositionally biased region" description="Polar residues" evidence="2">
    <location>
        <begin position="39"/>
        <end position="53"/>
    </location>
</feature>
<feature type="compositionally biased region" description="Polar residues" evidence="2">
    <location>
        <begin position="145"/>
        <end position="154"/>
    </location>
</feature>
<feature type="compositionally biased region" description="Low complexity" evidence="2">
    <location>
        <begin position="504"/>
        <end position="539"/>
    </location>
</feature>
<comment type="caution">
    <text evidence="4">The sequence shown here is derived from an EMBL/GenBank/DDBJ whole genome shotgun (WGS) entry which is preliminary data.</text>
</comment>
<dbReference type="InterPro" id="IPR050302">
    <property type="entry name" value="Rab_GAP_TBC_domain"/>
</dbReference>
<accession>J4UI63</accession>
<evidence type="ECO:0000313" key="4">
    <source>
        <dbReference type="EMBL" id="EJT51340.1"/>
    </source>
</evidence>
<feature type="compositionally biased region" description="Acidic residues" evidence="2">
    <location>
        <begin position="420"/>
        <end position="432"/>
    </location>
</feature>
<evidence type="ECO:0000259" key="3">
    <source>
        <dbReference type="PROSITE" id="PS50086"/>
    </source>
</evidence>
<feature type="compositionally biased region" description="Polar residues" evidence="2">
    <location>
        <begin position="454"/>
        <end position="471"/>
    </location>
</feature>
<dbReference type="PROSITE" id="PS50086">
    <property type="entry name" value="TBC_RABGAP"/>
    <property type="match status" value="1"/>
</dbReference>
<dbReference type="HOGENOM" id="CLU_311045_0_0_1"/>
<dbReference type="Pfam" id="PF00566">
    <property type="entry name" value="RabGAP-TBC"/>
    <property type="match status" value="1"/>
</dbReference>
<feature type="compositionally biased region" description="Basic residues" evidence="2">
    <location>
        <begin position="1"/>
        <end position="13"/>
    </location>
</feature>
<dbReference type="InterPro" id="IPR000195">
    <property type="entry name" value="Rab-GAP-TBC_dom"/>
</dbReference>
<protein>
    <recommendedName>
        <fullName evidence="3">Rab-GAP TBC domain-containing protein</fullName>
    </recommendedName>
</protein>
<evidence type="ECO:0000256" key="1">
    <source>
        <dbReference type="SAM" id="Coils"/>
    </source>
</evidence>
<name>J4UI63_TRIAS</name>
<evidence type="ECO:0000313" key="5">
    <source>
        <dbReference type="Proteomes" id="UP000002748"/>
    </source>
</evidence>
<feature type="domain" description="Rab-GAP TBC" evidence="3">
    <location>
        <begin position="654"/>
        <end position="847"/>
    </location>
</feature>
<dbReference type="Gene3D" id="1.10.10.750">
    <property type="entry name" value="Ypt/Rab-GAP domain of gyp1p, domain 1"/>
    <property type="match status" value="1"/>
</dbReference>
<feature type="compositionally biased region" description="Acidic residues" evidence="2">
    <location>
        <begin position="214"/>
        <end position="223"/>
    </location>
</feature>
<proteinExistence type="predicted"/>
<dbReference type="Proteomes" id="UP000002748">
    <property type="component" value="Unassembled WGS sequence"/>
</dbReference>
<keyword evidence="1" id="KW-0175">Coiled coil</keyword>
<dbReference type="Gene3D" id="1.10.8.270">
    <property type="entry name" value="putative rabgap domain of human tbc1 domain family member 14 like domains"/>
    <property type="match status" value="1"/>
</dbReference>
<dbReference type="OrthoDB" id="289721at2759"/>
<feature type="compositionally biased region" description="Low complexity" evidence="2">
    <location>
        <begin position="376"/>
        <end position="395"/>
    </location>
</feature>
<feature type="coiled-coil region" evidence="1">
    <location>
        <begin position="593"/>
        <end position="620"/>
    </location>
</feature>
<dbReference type="PANTHER" id="PTHR47219">
    <property type="entry name" value="RAB GTPASE-ACTIVATING PROTEIN 1-LIKE"/>
    <property type="match status" value="1"/>
</dbReference>
<dbReference type="SUPFAM" id="SSF47923">
    <property type="entry name" value="Ypt/Rab-GAP domain of gyp1p"/>
    <property type="match status" value="2"/>
</dbReference>
<dbReference type="VEuPathDB" id="FungiDB:A1Q1_07521"/>
<dbReference type="InterPro" id="IPR035969">
    <property type="entry name" value="Rab-GAP_TBC_sf"/>
</dbReference>
<dbReference type="KEGG" id="tasa:A1Q1_07521"/>
<dbReference type="GeneID" id="25991033"/>
<feature type="compositionally biased region" description="Basic and acidic residues" evidence="2">
    <location>
        <begin position="173"/>
        <end position="194"/>
    </location>
</feature>